<feature type="transmembrane region" description="Helical" evidence="7">
    <location>
        <begin position="207"/>
        <end position="233"/>
    </location>
</feature>
<accession>A0ABR8QPH2</accession>
<reference evidence="9 10" key="1">
    <citation type="submission" date="2020-08" db="EMBL/GenBank/DDBJ databases">
        <title>A Genomic Blueprint of the Chicken Gut Microbiome.</title>
        <authorList>
            <person name="Gilroy R."/>
            <person name="Ravi A."/>
            <person name="Getino M."/>
            <person name="Pursley I."/>
            <person name="Horton D.L."/>
            <person name="Alikhan N.-F."/>
            <person name="Baker D."/>
            <person name="Gharbi K."/>
            <person name="Hall N."/>
            <person name="Watson M."/>
            <person name="Adriaenssens E.M."/>
            <person name="Foster-Nyarko E."/>
            <person name="Jarju S."/>
            <person name="Secka A."/>
            <person name="Antonio M."/>
            <person name="Oren A."/>
            <person name="Chaudhuri R."/>
            <person name="La Ragione R.M."/>
            <person name="Hildebrand F."/>
            <person name="Pallen M.J."/>
        </authorList>
    </citation>
    <scope>NUCLEOTIDE SEQUENCE [LARGE SCALE GENOMIC DNA]</scope>
    <source>
        <strain evidence="9 10">Sa5YUA1</strain>
    </source>
</reference>
<dbReference type="EMBL" id="JACSQT010000004">
    <property type="protein sequence ID" value="MBD7937436.1"/>
    <property type="molecule type" value="Genomic_DNA"/>
</dbReference>
<dbReference type="PANTHER" id="PTHR23513:SF6">
    <property type="entry name" value="MAJOR FACILITATOR SUPERFAMILY ASSOCIATED DOMAIN-CONTAINING PROTEIN"/>
    <property type="match status" value="1"/>
</dbReference>
<evidence type="ECO:0000256" key="3">
    <source>
        <dbReference type="ARBA" id="ARBA00022475"/>
    </source>
</evidence>
<evidence type="ECO:0000313" key="10">
    <source>
        <dbReference type="Proteomes" id="UP000657931"/>
    </source>
</evidence>
<keyword evidence="4 7" id="KW-0812">Transmembrane</keyword>
<dbReference type="InterPro" id="IPR036259">
    <property type="entry name" value="MFS_trans_sf"/>
</dbReference>
<feature type="transmembrane region" description="Helical" evidence="7">
    <location>
        <begin position="341"/>
        <end position="366"/>
    </location>
</feature>
<keyword evidence="2" id="KW-0813">Transport</keyword>
<dbReference type="Pfam" id="PF07690">
    <property type="entry name" value="MFS_1"/>
    <property type="match status" value="1"/>
</dbReference>
<gene>
    <name evidence="9" type="ORF">H9655_10410</name>
</gene>
<dbReference type="InterPro" id="IPR022324">
    <property type="entry name" value="Bacilysin_exporter_BacE_put"/>
</dbReference>
<keyword evidence="5 7" id="KW-1133">Transmembrane helix</keyword>
<evidence type="ECO:0000256" key="2">
    <source>
        <dbReference type="ARBA" id="ARBA00022448"/>
    </source>
</evidence>
<feature type="transmembrane region" description="Helical" evidence="7">
    <location>
        <begin position="140"/>
        <end position="163"/>
    </location>
</feature>
<feature type="domain" description="Major facilitator superfamily (MFS) profile" evidence="8">
    <location>
        <begin position="10"/>
        <end position="401"/>
    </location>
</feature>
<dbReference type="Gene3D" id="1.20.1250.20">
    <property type="entry name" value="MFS general substrate transporter like domains"/>
    <property type="match status" value="1"/>
</dbReference>
<sequence>MISILKEEKDYARLFFAGVLNGIGDRFSQVALLALLLQVTGSGLAVGLALAIRVIPFLFFGPLGGMMADRFSRRTILVCTDLGRILFALSFVFVNDASSVWIVYLSSFFLAAGEAIYAPTRKSAIPLMVKEKNMIKVNSLEQVMVGVVLIGGSFSGGVVTSLFGANFTFLVNGVSFLIAAVLLSKLRVLDIETGKSVSRNKEKASFFIVKDIIFSSSLLCIIFLSELLIPLFNGIDNVLLSVYAVQEFHLGDVGVGIFYGSLGIGLMLSFPVAEKLKNHLMRIALSALVCQGFCLILLSQSQQVWMAIVFLIMAAFFSGLGNTCFDTMLMRETPKEKSGLIFGLFTTISNTMIGISMFLAGLATVWMPNRLLGLLGGMGFILSSILLFSIYYFIQNKKKENRPGNII</sequence>
<dbReference type="PROSITE" id="PS50850">
    <property type="entry name" value="MFS"/>
    <property type="match status" value="1"/>
</dbReference>
<name>A0ABR8QPH2_9BACI</name>
<feature type="transmembrane region" description="Helical" evidence="7">
    <location>
        <begin position="304"/>
        <end position="329"/>
    </location>
</feature>
<dbReference type="InterPro" id="IPR020846">
    <property type="entry name" value="MFS_dom"/>
</dbReference>
<evidence type="ECO:0000256" key="7">
    <source>
        <dbReference type="SAM" id="Phobius"/>
    </source>
</evidence>
<feature type="transmembrane region" description="Helical" evidence="7">
    <location>
        <begin position="100"/>
        <end position="119"/>
    </location>
</feature>
<evidence type="ECO:0000313" key="9">
    <source>
        <dbReference type="EMBL" id="MBD7937436.1"/>
    </source>
</evidence>
<dbReference type="Proteomes" id="UP000657931">
    <property type="component" value="Unassembled WGS sequence"/>
</dbReference>
<evidence type="ECO:0000259" key="8">
    <source>
        <dbReference type="PROSITE" id="PS50850"/>
    </source>
</evidence>
<organism evidence="9 10">
    <name type="scientific">Cytobacillus stercorigallinarum</name>
    <dbReference type="NCBI Taxonomy" id="2762240"/>
    <lineage>
        <taxon>Bacteria</taxon>
        <taxon>Bacillati</taxon>
        <taxon>Bacillota</taxon>
        <taxon>Bacilli</taxon>
        <taxon>Bacillales</taxon>
        <taxon>Bacillaceae</taxon>
        <taxon>Cytobacillus</taxon>
    </lineage>
</organism>
<dbReference type="PRINTS" id="PR01988">
    <property type="entry name" value="EXPORTERBACE"/>
</dbReference>
<feature type="transmembrane region" description="Helical" evidence="7">
    <location>
        <begin position="169"/>
        <end position="186"/>
    </location>
</feature>
<dbReference type="SUPFAM" id="SSF103473">
    <property type="entry name" value="MFS general substrate transporter"/>
    <property type="match status" value="1"/>
</dbReference>
<keyword evidence="3" id="KW-1003">Cell membrane</keyword>
<comment type="caution">
    <text evidence="9">The sequence shown here is derived from an EMBL/GenBank/DDBJ whole genome shotgun (WGS) entry which is preliminary data.</text>
</comment>
<feature type="transmembrane region" description="Helical" evidence="7">
    <location>
        <begin position="372"/>
        <end position="394"/>
    </location>
</feature>
<dbReference type="RefSeq" id="WP_191813657.1">
    <property type="nucleotide sequence ID" value="NZ_JACSQT010000004.1"/>
</dbReference>
<evidence type="ECO:0000256" key="6">
    <source>
        <dbReference type="ARBA" id="ARBA00023136"/>
    </source>
</evidence>
<protein>
    <submittedName>
        <fullName evidence="9">MFS transporter</fullName>
    </submittedName>
</protein>
<dbReference type="InterPro" id="IPR011701">
    <property type="entry name" value="MFS"/>
</dbReference>
<feature type="transmembrane region" description="Helical" evidence="7">
    <location>
        <begin position="280"/>
        <end position="298"/>
    </location>
</feature>
<evidence type="ECO:0000256" key="4">
    <source>
        <dbReference type="ARBA" id="ARBA00022692"/>
    </source>
</evidence>
<dbReference type="CDD" id="cd06173">
    <property type="entry name" value="MFS_MefA_like"/>
    <property type="match status" value="1"/>
</dbReference>
<feature type="transmembrane region" description="Helical" evidence="7">
    <location>
        <begin position="253"/>
        <end position="273"/>
    </location>
</feature>
<keyword evidence="6 7" id="KW-0472">Membrane</keyword>
<evidence type="ECO:0000256" key="1">
    <source>
        <dbReference type="ARBA" id="ARBA00004651"/>
    </source>
</evidence>
<keyword evidence="10" id="KW-1185">Reference proteome</keyword>
<proteinExistence type="predicted"/>
<comment type="subcellular location">
    <subcellularLocation>
        <location evidence="1">Cell membrane</location>
        <topology evidence="1">Multi-pass membrane protein</topology>
    </subcellularLocation>
</comment>
<dbReference type="PANTHER" id="PTHR23513">
    <property type="entry name" value="INTEGRAL MEMBRANE EFFLUX PROTEIN-RELATED"/>
    <property type="match status" value="1"/>
</dbReference>
<evidence type="ECO:0000256" key="5">
    <source>
        <dbReference type="ARBA" id="ARBA00022989"/>
    </source>
</evidence>